<dbReference type="InterPro" id="IPR020841">
    <property type="entry name" value="PKS_Beta-ketoAc_synthase_dom"/>
</dbReference>
<dbReference type="GO" id="GO:0005829">
    <property type="term" value="C:cytosol"/>
    <property type="evidence" value="ECO:0007669"/>
    <property type="project" value="TreeGrafter"/>
</dbReference>
<dbReference type="AlphaFoldDB" id="A0A146GBE1"/>
<gene>
    <name evidence="5" type="ORF">TSACC_22286</name>
</gene>
<comment type="caution">
    <text evidence="5">The sequence shown here is derived from an EMBL/GenBank/DDBJ whole genome shotgun (WGS) entry which is preliminary data.</text>
</comment>
<name>A0A146GBE1_TERSA</name>
<protein>
    <submittedName>
        <fullName evidence="5">3-oxoacyl-[acyl-carrier-protein] synthase-1</fullName>
    </submittedName>
</protein>
<dbReference type="Pfam" id="PF00109">
    <property type="entry name" value="ketoacyl-synt"/>
    <property type="match status" value="1"/>
</dbReference>
<evidence type="ECO:0000256" key="1">
    <source>
        <dbReference type="ARBA" id="ARBA00008467"/>
    </source>
</evidence>
<evidence type="ECO:0000259" key="4">
    <source>
        <dbReference type="PROSITE" id="PS52004"/>
    </source>
</evidence>
<evidence type="ECO:0000313" key="5">
    <source>
        <dbReference type="EMBL" id="GAT33866.1"/>
    </source>
</evidence>
<dbReference type="InterPro" id="IPR000794">
    <property type="entry name" value="Beta-ketoacyl_synthase"/>
</dbReference>
<keyword evidence="6" id="KW-1185">Reference proteome</keyword>
<proteinExistence type="inferred from homology"/>
<dbReference type="Proteomes" id="UP000076023">
    <property type="component" value="Unassembled WGS sequence"/>
</dbReference>
<dbReference type="PANTHER" id="PTHR11712">
    <property type="entry name" value="POLYKETIDE SYNTHASE-RELATED"/>
    <property type="match status" value="1"/>
</dbReference>
<evidence type="ECO:0000256" key="3">
    <source>
        <dbReference type="RuleBase" id="RU003694"/>
    </source>
</evidence>
<dbReference type="InterPro" id="IPR020615">
    <property type="entry name" value="Thiolase_acyl_enz_int_AS"/>
</dbReference>
<dbReference type="InterPro" id="IPR016039">
    <property type="entry name" value="Thiolase-like"/>
</dbReference>
<organism evidence="5 6">
    <name type="scientific">Terrimicrobium sacchariphilum</name>
    <dbReference type="NCBI Taxonomy" id="690879"/>
    <lineage>
        <taxon>Bacteria</taxon>
        <taxon>Pseudomonadati</taxon>
        <taxon>Verrucomicrobiota</taxon>
        <taxon>Terrimicrobiia</taxon>
        <taxon>Terrimicrobiales</taxon>
        <taxon>Terrimicrobiaceae</taxon>
        <taxon>Terrimicrobium</taxon>
    </lineage>
</organism>
<dbReference type="STRING" id="690879.TSACC_22286"/>
<sequence>MVLVAMEDALKGCPGFRPDVVVIGTTSGGMSLGEEFFRALASGKNVAHATRKVRNYVPHQPIIQSLEVFGSDAPVRIISNACASGSNALGIARQLIRDGMATSVLAGGYDAIAELVFAGFDCLKASTPEICRPFDARRSGLALGEGAAMFCLRSGAGELQITGYGSAIDTHHLTQPHPSGRGPEQAMVAALQDAQLPPGSIDYINAHGTGTPLNDSSEGRAIQNVCPSAPTSSTKSMTGHSLGAAGAIEAAFSVAALRSQFLPPNINFREGDPDIALNIVANTSRAARLRNVLSNSFGFGGSNASIILSLT</sequence>
<dbReference type="GO" id="GO:0004315">
    <property type="term" value="F:3-oxoacyl-[acyl-carrier-protein] synthase activity"/>
    <property type="evidence" value="ECO:0007669"/>
    <property type="project" value="TreeGrafter"/>
</dbReference>
<evidence type="ECO:0000256" key="2">
    <source>
        <dbReference type="ARBA" id="ARBA00022679"/>
    </source>
</evidence>
<dbReference type="InParanoid" id="A0A146GBE1"/>
<comment type="similarity">
    <text evidence="1 3">Belongs to the thiolase-like superfamily. Beta-ketoacyl-ACP synthases family.</text>
</comment>
<dbReference type="PROSITE" id="PS52004">
    <property type="entry name" value="KS3_2"/>
    <property type="match status" value="1"/>
</dbReference>
<dbReference type="Gene3D" id="3.40.47.10">
    <property type="match status" value="1"/>
</dbReference>
<dbReference type="PANTHER" id="PTHR11712:SF336">
    <property type="entry name" value="3-OXOACYL-[ACYL-CARRIER-PROTEIN] SYNTHASE, MITOCHONDRIAL"/>
    <property type="match status" value="1"/>
</dbReference>
<reference evidence="6" key="1">
    <citation type="journal article" date="2017" name="Genome Announc.">
        <title>Draft Genome Sequence of Terrimicrobium sacchariphilum NM-5T, a Facultative Anaerobic Soil Bacterium of the Class Spartobacteria.</title>
        <authorList>
            <person name="Qiu Y.L."/>
            <person name="Tourlousse D.M."/>
            <person name="Matsuura N."/>
            <person name="Ohashi A."/>
            <person name="Sekiguchi Y."/>
        </authorList>
    </citation>
    <scope>NUCLEOTIDE SEQUENCE [LARGE SCALE GENOMIC DNA]</scope>
    <source>
        <strain evidence="6">NM-5</strain>
    </source>
</reference>
<dbReference type="SUPFAM" id="SSF53901">
    <property type="entry name" value="Thiolase-like"/>
    <property type="match status" value="2"/>
</dbReference>
<feature type="domain" description="Ketosynthase family 3 (KS3)" evidence="4">
    <location>
        <begin position="1"/>
        <end position="310"/>
    </location>
</feature>
<evidence type="ECO:0000313" key="6">
    <source>
        <dbReference type="Proteomes" id="UP000076023"/>
    </source>
</evidence>
<accession>A0A146GBE1</accession>
<dbReference type="Pfam" id="PF02801">
    <property type="entry name" value="Ketoacyl-synt_C"/>
    <property type="match status" value="1"/>
</dbReference>
<dbReference type="InterPro" id="IPR014030">
    <property type="entry name" value="Ketoacyl_synth_N"/>
</dbReference>
<dbReference type="CDD" id="cd00834">
    <property type="entry name" value="KAS_I_II"/>
    <property type="match status" value="1"/>
</dbReference>
<dbReference type="SMART" id="SM00825">
    <property type="entry name" value="PKS_KS"/>
    <property type="match status" value="1"/>
</dbReference>
<dbReference type="InterPro" id="IPR014031">
    <property type="entry name" value="Ketoacyl_synth_C"/>
</dbReference>
<dbReference type="EMBL" id="BDCO01000002">
    <property type="protein sequence ID" value="GAT33866.1"/>
    <property type="molecule type" value="Genomic_DNA"/>
</dbReference>
<dbReference type="PROSITE" id="PS00098">
    <property type="entry name" value="THIOLASE_1"/>
    <property type="match status" value="1"/>
</dbReference>
<keyword evidence="2 3" id="KW-0808">Transferase</keyword>
<dbReference type="GO" id="GO:0006633">
    <property type="term" value="P:fatty acid biosynthetic process"/>
    <property type="evidence" value="ECO:0007669"/>
    <property type="project" value="TreeGrafter"/>
</dbReference>